<dbReference type="EMBL" id="JH658809">
    <property type="protein sequence ID" value="EXL85240.1"/>
    <property type="molecule type" value="Genomic_DNA"/>
</dbReference>
<dbReference type="AlphaFoldDB" id="X0IMQ8"/>
<evidence type="ECO:0000313" key="1">
    <source>
        <dbReference type="EMBL" id="EXL85240.1"/>
    </source>
</evidence>
<accession>X0IMQ8</accession>
<gene>
    <name evidence="1" type="ORF">FOPG_02656</name>
</gene>
<dbReference type="Proteomes" id="UP000030676">
    <property type="component" value="Unassembled WGS sequence"/>
</dbReference>
<reference evidence="1" key="2">
    <citation type="submission" date="2012-05" db="EMBL/GenBank/DDBJ databases">
        <title>The Genome Annotation of Fusarium oxysporum PHW808.</title>
        <authorList>
            <consortium name="The Broad Institute Genomics Platform"/>
            <person name="Ma L.-J."/>
            <person name="Corby-Kistler H."/>
            <person name="Broz K."/>
            <person name="Gale L.R."/>
            <person name="Jonkers W."/>
            <person name="O'Donnell K."/>
            <person name="Ploetz R."/>
            <person name="Steinberg C."/>
            <person name="Schwartz D.C."/>
            <person name="VanEtten H."/>
            <person name="Zhou S."/>
            <person name="Young S.K."/>
            <person name="Zeng Q."/>
            <person name="Gargeya S."/>
            <person name="Fitzgerald M."/>
            <person name="Abouelleil A."/>
            <person name="Alvarado L."/>
            <person name="Chapman S.B."/>
            <person name="Gainer-Dewar J."/>
            <person name="Goldberg J."/>
            <person name="Griggs A."/>
            <person name="Gujja S."/>
            <person name="Hansen M."/>
            <person name="Howarth C."/>
            <person name="Imamovic A."/>
            <person name="Ireland A."/>
            <person name="Larimer J."/>
            <person name="McCowan C."/>
            <person name="Murphy C."/>
            <person name="Pearson M."/>
            <person name="Poon T.W."/>
            <person name="Priest M."/>
            <person name="Roberts A."/>
            <person name="Saif S."/>
            <person name="Shea T."/>
            <person name="Sykes S."/>
            <person name="Wortman J."/>
            <person name="Nusbaum C."/>
            <person name="Birren B."/>
        </authorList>
    </citation>
    <scope>NUCLEOTIDE SEQUENCE</scope>
    <source>
        <strain evidence="1">54008</strain>
    </source>
</reference>
<dbReference type="HOGENOM" id="CLU_2263923_0_0_1"/>
<proteinExistence type="predicted"/>
<name>X0IMQ8_FUSOX</name>
<sequence>MSAVTVSCLLFSPTELPHHDVFFSPISFHPWRWGKTQWGLLHQTASSCKFSASLCSKPVMESPSGDLAPDFLFSLLYLTLVLTKPQDIHPPPHRASTSLRRCLCHVLHYDLPEHHLRLFWH</sequence>
<organism evidence="1">
    <name type="scientific">Fusarium oxysporum f. sp. conglutinans race 2 54008</name>
    <dbReference type="NCBI Taxonomy" id="1089457"/>
    <lineage>
        <taxon>Eukaryota</taxon>
        <taxon>Fungi</taxon>
        <taxon>Dikarya</taxon>
        <taxon>Ascomycota</taxon>
        <taxon>Pezizomycotina</taxon>
        <taxon>Sordariomycetes</taxon>
        <taxon>Hypocreomycetidae</taxon>
        <taxon>Hypocreales</taxon>
        <taxon>Nectriaceae</taxon>
        <taxon>Fusarium</taxon>
        <taxon>Fusarium oxysporum species complex</taxon>
    </lineage>
</organism>
<protein>
    <submittedName>
        <fullName evidence="1">Uncharacterized protein</fullName>
    </submittedName>
</protein>
<reference evidence="1" key="1">
    <citation type="submission" date="2011-11" db="EMBL/GenBank/DDBJ databases">
        <title>The Genome Sequence of Fusarium oxysporum PHW808.</title>
        <authorList>
            <consortium name="The Broad Institute Genome Sequencing Platform"/>
            <person name="Ma L.-J."/>
            <person name="Gale L.R."/>
            <person name="Schwartz D.C."/>
            <person name="Zhou S."/>
            <person name="Corby-Kistler H."/>
            <person name="Young S.K."/>
            <person name="Zeng Q."/>
            <person name="Gargeya S."/>
            <person name="Fitzgerald M."/>
            <person name="Haas B."/>
            <person name="Abouelleil A."/>
            <person name="Alvarado L."/>
            <person name="Arachchi H.M."/>
            <person name="Berlin A."/>
            <person name="Brown A."/>
            <person name="Chapman S.B."/>
            <person name="Chen Z."/>
            <person name="Dunbar C."/>
            <person name="Freedman E."/>
            <person name="Gearin G."/>
            <person name="Goldberg J."/>
            <person name="Griggs A."/>
            <person name="Gujja S."/>
            <person name="Heiman D."/>
            <person name="Howarth C."/>
            <person name="Larson L."/>
            <person name="Lui A."/>
            <person name="MacDonald P.J.P."/>
            <person name="Montmayeur A."/>
            <person name="Murphy C."/>
            <person name="Neiman D."/>
            <person name="Pearson M."/>
            <person name="Priest M."/>
            <person name="Roberts A."/>
            <person name="Saif S."/>
            <person name="Shea T."/>
            <person name="Shenoy N."/>
            <person name="Sisk P."/>
            <person name="Stolte C."/>
            <person name="Sykes S."/>
            <person name="Wortman J."/>
            <person name="Nusbaum C."/>
            <person name="Birren B."/>
        </authorList>
    </citation>
    <scope>NUCLEOTIDE SEQUENCE [LARGE SCALE GENOMIC DNA]</scope>
    <source>
        <strain evidence="1">54008</strain>
    </source>
</reference>